<organism evidence="1 2">
    <name type="scientific">Listeria grayi</name>
    <name type="common">Listeria murrayi</name>
    <dbReference type="NCBI Taxonomy" id="1641"/>
    <lineage>
        <taxon>Bacteria</taxon>
        <taxon>Bacillati</taxon>
        <taxon>Bacillota</taxon>
        <taxon>Bacilli</taxon>
        <taxon>Bacillales</taxon>
        <taxon>Listeriaceae</taxon>
        <taxon>Listeria</taxon>
    </lineage>
</organism>
<sequence>MKRFKVVAIPDETRIIINIGEQDGYNDSKLLGRYIEISEPGIEIIDPDTKKNLGQYNPIKEKLRITNVYESYSIARKPFYRSKLSSSPMAREADNKHFDTISVNSDDLSNIKLKSDKVSIGDIVKLI</sequence>
<protein>
    <submittedName>
        <fullName evidence="1">Uncharacterized protein</fullName>
    </submittedName>
</protein>
<evidence type="ECO:0000313" key="1">
    <source>
        <dbReference type="EMBL" id="STY45485.1"/>
    </source>
</evidence>
<dbReference type="AlphaFoldDB" id="A0A378MP33"/>
<evidence type="ECO:0000313" key="2">
    <source>
        <dbReference type="Proteomes" id="UP000254879"/>
    </source>
</evidence>
<proteinExistence type="predicted"/>
<dbReference type="Proteomes" id="UP000254879">
    <property type="component" value="Unassembled WGS sequence"/>
</dbReference>
<dbReference type="EMBL" id="UGPG01000001">
    <property type="protein sequence ID" value="STY45485.1"/>
    <property type="molecule type" value="Genomic_DNA"/>
</dbReference>
<gene>
    <name evidence="1" type="ORF">NCTC10815_02865</name>
</gene>
<accession>A0A378MP33</accession>
<dbReference type="RefSeq" id="WP_115346335.1">
    <property type="nucleotide sequence ID" value="NZ_UGPG01000001.1"/>
</dbReference>
<name>A0A378MP33_LISGR</name>
<reference evidence="1 2" key="1">
    <citation type="submission" date="2018-06" db="EMBL/GenBank/DDBJ databases">
        <authorList>
            <consortium name="Pathogen Informatics"/>
            <person name="Doyle S."/>
        </authorList>
    </citation>
    <scope>NUCLEOTIDE SEQUENCE [LARGE SCALE GENOMIC DNA]</scope>
    <source>
        <strain evidence="2">NCTC 10815</strain>
    </source>
</reference>